<dbReference type="AlphaFoldDB" id="A0A919TEW8"/>
<keyword evidence="2" id="KW-1185">Reference proteome</keyword>
<accession>A0A919TEW8</accession>
<dbReference type="Proteomes" id="UP000677082">
    <property type="component" value="Unassembled WGS sequence"/>
</dbReference>
<comment type="caution">
    <text evidence="1">The sequence shown here is derived from an EMBL/GenBank/DDBJ whole genome shotgun (WGS) entry which is preliminary data.</text>
</comment>
<organism evidence="1 2">
    <name type="scientific">Paractinoplanes toevensis</name>
    <dbReference type="NCBI Taxonomy" id="571911"/>
    <lineage>
        <taxon>Bacteria</taxon>
        <taxon>Bacillati</taxon>
        <taxon>Actinomycetota</taxon>
        <taxon>Actinomycetes</taxon>
        <taxon>Micromonosporales</taxon>
        <taxon>Micromonosporaceae</taxon>
        <taxon>Paractinoplanes</taxon>
    </lineage>
</organism>
<evidence type="ECO:0000313" key="2">
    <source>
        <dbReference type="Proteomes" id="UP000677082"/>
    </source>
</evidence>
<reference evidence="1 2" key="1">
    <citation type="submission" date="2021-03" db="EMBL/GenBank/DDBJ databases">
        <title>Whole genome shotgun sequence of Actinoplanes toevensis NBRC 105298.</title>
        <authorList>
            <person name="Komaki H."/>
            <person name="Tamura T."/>
        </authorList>
    </citation>
    <scope>NUCLEOTIDE SEQUENCE [LARGE SCALE GENOMIC DNA]</scope>
    <source>
        <strain evidence="1 2">NBRC 105298</strain>
    </source>
</reference>
<name>A0A919TEW8_9ACTN</name>
<gene>
    <name evidence="1" type="ORF">Ato02nite_058650</name>
</gene>
<evidence type="ECO:0000313" key="1">
    <source>
        <dbReference type="EMBL" id="GIM94072.1"/>
    </source>
</evidence>
<dbReference type="RefSeq" id="WP_213009868.1">
    <property type="nucleotide sequence ID" value="NZ_BOQN01000074.1"/>
</dbReference>
<proteinExistence type="predicted"/>
<sequence>MAEGEFAPTLLGTFRSAIDTLETGVRNIREAWDKLTKAVEDFLQSIRDKLEGDHWWNKVAEWFTDEIADALKAFQEAIEVARQKVSEILTKLEKTLNGSVPVLSLFQVGLDWSGTVNPTLSQIKPDVKQSGGIDTWHGPAHDTYLTREGDQIDAVGQAVDEVKGIAGWLSEVANANVHFVTDLLSQVGQIVEKIVEVTGDVATAAATADPLSAQEAANDLSTLLGRFASNIIDFLASLGNRLADVVSLISEVASIHGDDSAFSGGHWPEAVNA</sequence>
<protein>
    <submittedName>
        <fullName evidence="1">Uncharacterized protein</fullName>
    </submittedName>
</protein>
<dbReference type="EMBL" id="BOQN01000074">
    <property type="protein sequence ID" value="GIM94072.1"/>
    <property type="molecule type" value="Genomic_DNA"/>
</dbReference>